<evidence type="ECO:0000313" key="2">
    <source>
        <dbReference type="Proteomes" id="UP000799755"/>
    </source>
</evidence>
<comment type="caution">
    <text evidence="1">The sequence shown here is derived from an EMBL/GenBank/DDBJ whole genome shotgun (WGS) entry which is preliminary data.</text>
</comment>
<gene>
    <name evidence="1" type="ORF">BDR25DRAFT_348423</name>
</gene>
<proteinExistence type="predicted"/>
<organism evidence="1 2">
    <name type="scientific">Lindgomyces ingoldianus</name>
    <dbReference type="NCBI Taxonomy" id="673940"/>
    <lineage>
        <taxon>Eukaryota</taxon>
        <taxon>Fungi</taxon>
        <taxon>Dikarya</taxon>
        <taxon>Ascomycota</taxon>
        <taxon>Pezizomycotina</taxon>
        <taxon>Dothideomycetes</taxon>
        <taxon>Pleosporomycetidae</taxon>
        <taxon>Pleosporales</taxon>
        <taxon>Lindgomycetaceae</taxon>
        <taxon>Lindgomyces</taxon>
    </lineage>
</organism>
<evidence type="ECO:0000313" key="1">
    <source>
        <dbReference type="EMBL" id="KAF2478151.1"/>
    </source>
</evidence>
<dbReference type="EMBL" id="MU003492">
    <property type="protein sequence ID" value="KAF2478151.1"/>
    <property type="molecule type" value="Genomic_DNA"/>
</dbReference>
<accession>A0ACB6RGB0</accession>
<protein>
    <submittedName>
        <fullName evidence="1">Uncharacterized protein</fullName>
    </submittedName>
</protein>
<reference evidence="1" key="1">
    <citation type="journal article" date="2020" name="Stud. Mycol.">
        <title>101 Dothideomycetes genomes: a test case for predicting lifestyles and emergence of pathogens.</title>
        <authorList>
            <person name="Haridas S."/>
            <person name="Albert R."/>
            <person name="Binder M."/>
            <person name="Bloem J."/>
            <person name="Labutti K."/>
            <person name="Salamov A."/>
            <person name="Andreopoulos B."/>
            <person name="Baker S."/>
            <person name="Barry K."/>
            <person name="Bills G."/>
            <person name="Bluhm B."/>
            <person name="Cannon C."/>
            <person name="Castanera R."/>
            <person name="Culley D."/>
            <person name="Daum C."/>
            <person name="Ezra D."/>
            <person name="Gonzalez J."/>
            <person name="Henrissat B."/>
            <person name="Kuo A."/>
            <person name="Liang C."/>
            <person name="Lipzen A."/>
            <person name="Lutzoni F."/>
            <person name="Magnuson J."/>
            <person name="Mondo S."/>
            <person name="Nolan M."/>
            <person name="Ohm R."/>
            <person name="Pangilinan J."/>
            <person name="Park H.-J."/>
            <person name="Ramirez L."/>
            <person name="Alfaro M."/>
            <person name="Sun H."/>
            <person name="Tritt A."/>
            <person name="Yoshinaga Y."/>
            <person name="Zwiers L.-H."/>
            <person name="Turgeon B."/>
            <person name="Goodwin S."/>
            <person name="Spatafora J."/>
            <person name="Crous P."/>
            <person name="Grigoriev I."/>
        </authorList>
    </citation>
    <scope>NUCLEOTIDE SEQUENCE</scope>
    <source>
        <strain evidence="1">ATCC 200398</strain>
    </source>
</reference>
<name>A0ACB6RGB0_9PLEO</name>
<dbReference type="Proteomes" id="UP000799755">
    <property type="component" value="Unassembled WGS sequence"/>
</dbReference>
<sequence length="555" mass="63084">MRWESTQRHMGVRGDSEPGNAIDTYRPCTKGDQKTTELATGARVEPGSEPIRGPFGWVLGDPRWNENRYNLSWKVLKTVAVGRLNDDGKLESHSTKMTNQLPSIFPCGESLFLTTTFYDWPKESRKKRERREMDKRLRLTPVRHPYSHGPMGLLCMFTYRMKSHCRNDAESEFMTQRRRPGQQFELLECPTSPLPNTFQLSQVEHPPSKMSSPSERKFVARMKPMKWNTTFNPSCREASGYHSVKKVRSWIFPSFARWLMVSFSCWYFCVGDTTSFSFGFIGDGALTLEVWSWYSGYRAVTVVLVLMAPPMEGFSVKRGERPAYPRKGQTYINSLFRTGSFLNLSLMGGCKLAKVEGETGKQFLKRICEADTHTLQKNTCFKERFRIDLRKIAPMAKLFCILSGQLMELSDSLTGFVLDEEINSSGEVTADSPCILGAYRQMVLCFDLMRIYNIQHSCEVQPRRKVIRGFSGYNAQRTTANSFSDGNGGSSGISISSATNTSLLKEFVYYDARVLQDFRNGAGSLTLICPLDHFPLAPETRLLGNIMEQIRGLKV</sequence>
<keyword evidence="2" id="KW-1185">Reference proteome</keyword>